<dbReference type="AlphaFoldDB" id="A0A1H5L7G0"/>
<dbReference type="InterPro" id="IPR058248">
    <property type="entry name" value="Lxx211020-like"/>
</dbReference>
<sequence length="182" mass="18968">MRADHRSRRAAASLLLAGSLLALLAGCASSGGSALLDARRSSASVDVSVGSLRLLGVRVEHPDDAEHVEGDNVGLFLTIANHGSDTDTLTAVSSVDARQIVFRDGSGPLEEDIAVEVPPDGVASLQYPGGPHLELVELTRDVRGGSFLPVTFRFEDAGTITVYVFVQGFGKPTVSPLPPPTP</sequence>
<evidence type="ECO:0000313" key="1">
    <source>
        <dbReference type="EMBL" id="SEE73045.1"/>
    </source>
</evidence>
<dbReference type="Proteomes" id="UP000181980">
    <property type="component" value="Unassembled WGS sequence"/>
</dbReference>
<proteinExistence type="predicted"/>
<dbReference type="SUPFAM" id="SSF110087">
    <property type="entry name" value="DR1885-like metal-binding protein"/>
    <property type="match status" value="1"/>
</dbReference>
<organism evidence="1 2">
    <name type="scientific">Jiangella alba</name>
    <dbReference type="NCBI Taxonomy" id="561176"/>
    <lineage>
        <taxon>Bacteria</taxon>
        <taxon>Bacillati</taxon>
        <taxon>Actinomycetota</taxon>
        <taxon>Actinomycetes</taxon>
        <taxon>Jiangellales</taxon>
        <taxon>Jiangellaceae</taxon>
        <taxon>Jiangella</taxon>
    </lineage>
</organism>
<dbReference type="PANTHER" id="PTHR36302">
    <property type="entry name" value="BLR7088 PROTEIN"/>
    <property type="match status" value="1"/>
</dbReference>
<dbReference type="Pfam" id="PF04314">
    <property type="entry name" value="PCuAC"/>
    <property type="match status" value="1"/>
</dbReference>
<name>A0A1H5L7G0_9ACTN</name>
<keyword evidence="2" id="KW-1185">Reference proteome</keyword>
<dbReference type="OrthoDB" id="5188566at2"/>
<dbReference type="PANTHER" id="PTHR36302:SF1">
    <property type="entry name" value="COPPER CHAPERONE PCU(A)C"/>
    <property type="match status" value="1"/>
</dbReference>
<gene>
    <name evidence="1" type="ORF">SAMN04488561_2454</name>
</gene>
<dbReference type="InterPro" id="IPR007410">
    <property type="entry name" value="LpqE-like"/>
</dbReference>
<dbReference type="STRING" id="561176.SAMN04488561_2454"/>
<dbReference type="RefSeq" id="WP_069115127.1">
    <property type="nucleotide sequence ID" value="NZ_FNUC01000003.1"/>
</dbReference>
<dbReference type="PROSITE" id="PS51257">
    <property type="entry name" value="PROKAR_LIPOPROTEIN"/>
    <property type="match status" value="1"/>
</dbReference>
<dbReference type="InterPro" id="IPR036182">
    <property type="entry name" value="PCuAC_sf"/>
</dbReference>
<evidence type="ECO:0000313" key="2">
    <source>
        <dbReference type="Proteomes" id="UP000181980"/>
    </source>
</evidence>
<dbReference type="EMBL" id="FNUC01000003">
    <property type="protein sequence ID" value="SEE73045.1"/>
    <property type="molecule type" value="Genomic_DNA"/>
</dbReference>
<dbReference type="Gene3D" id="2.60.40.1890">
    <property type="entry name" value="PCu(A)C copper chaperone"/>
    <property type="match status" value="1"/>
</dbReference>
<reference evidence="2" key="1">
    <citation type="submission" date="2016-10" db="EMBL/GenBank/DDBJ databases">
        <authorList>
            <person name="Varghese N."/>
            <person name="Submissions S."/>
        </authorList>
    </citation>
    <scope>NUCLEOTIDE SEQUENCE [LARGE SCALE GENOMIC DNA]</scope>
    <source>
        <strain evidence="2">DSM 45237</strain>
    </source>
</reference>
<accession>A0A1H5L7G0</accession>
<protein>
    <submittedName>
        <fullName evidence="1">Copper(I)-binding protein</fullName>
    </submittedName>
</protein>